<dbReference type="CDD" id="cd00104">
    <property type="entry name" value="KAZAL_FS"/>
    <property type="match status" value="1"/>
</dbReference>
<proteinExistence type="predicted"/>
<feature type="region of interest" description="Disordered" evidence="1">
    <location>
        <begin position="282"/>
        <end position="307"/>
    </location>
</feature>
<feature type="compositionally biased region" description="Polar residues" evidence="1">
    <location>
        <begin position="282"/>
        <end position="299"/>
    </location>
</feature>
<evidence type="ECO:0000313" key="2">
    <source>
        <dbReference type="EMBL" id="CAD7012631.1"/>
    </source>
</evidence>
<name>A0A811VCD1_CERCA</name>
<dbReference type="AlphaFoldDB" id="A0A811VCD1"/>
<feature type="region of interest" description="Disordered" evidence="1">
    <location>
        <begin position="430"/>
        <end position="454"/>
    </location>
</feature>
<evidence type="ECO:0000313" key="3">
    <source>
        <dbReference type="Proteomes" id="UP000606786"/>
    </source>
</evidence>
<dbReference type="Proteomes" id="UP000606786">
    <property type="component" value="Unassembled WGS sequence"/>
</dbReference>
<protein>
    <submittedName>
        <fullName evidence="2">(Mediterranean fruit fly) hypothetical protein</fullName>
    </submittedName>
</protein>
<comment type="caution">
    <text evidence="2">The sequence shown here is derived from an EMBL/GenBank/DDBJ whole genome shotgun (WGS) entry which is preliminary data.</text>
</comment>
<dbReference type="SUPFAM" id="SSF100895">
    <property type="entry name" value="Kazal-type serine protease inhibitors"/>
    <property type="match status" value="1"/>
</dbReference>
<keyword evidence="3" id="KW-1185">Reference proteome</keyword>
<sequence length="710" mass="73424">MFATAVSGLYTPLCAEGGLPVCATNGRAYLYFENECRLNAYIYKQLFLGQLLPVKTDLENCLLNCHEIICPALFKPVCAEQVPDGPSRTVPNACLVNQLICATKRHWKIVGEGHCIPSPVPKPLTRPSYSYTSTTSERYQISDKAALSASYADQEYSPSVPVPVAYSPSDQHLSYATPSASTATALSAYDGQPNKSYTKSAPALAYNSYNALDYTPDPALNEVQPPIQYLDGTVAYASSAPCSSSLASDPAVVPATHGASDQSLSYVAPVAAPKPYAAPNHAPSSYSYSAPGQTSTSAPCSAPAEDSSYAGRASASAPAQYATPDQSLSYVAPAPVPGPYAAPDTVPASYSYSASAPSPTSATYAISAEGSSYASPVAANTSATYVAPAEGSSYAAAAPATYAAIDTAPAPYEVKPPTACSYSTPAPAPATYAAPDQNPSDSKPASASAPYPAPYQSPINTAPVSATCATAELVSTPAPYEVQAPAPCSNSPPAPAPAPAPYTSPYAVPTPATYNVQPSAAATSFNYGPPTSLPYTAPEQIPTYVPTAPSPALYNAASPPTPCETQPQEAGPYRASPSITVSEQSQSYVAPAPLPYAIAHPEIIPASSSYQVQVPIACTCSASTAPANAPSSSYATASSSYTTPTQLGAPAAISSTYSNPAQGTPQNSIANIYSRLPGSLNLAELFQRLRGRFSAFIYQPRYIHIIYNTD</sequence>
<dbReference type="EMBL" id="CAJHJT010000056">
    <property type="protein sequence ID" value="CAD7012631.1"/>
    <property type="molecule type" value="Genomic_DNA"/>
</dbReference>
<gene>
    <name evidence="2" type="ORF">CCAP1982_LOCUS20718</name>
</gene>
<organism evidence="2 3">
    <name type="scientific">Ceratitis capitata</name>
    <name type="common">Mediterranean fruit fly</name>
    <name type="synonym">Tephritis capitata</name>
    <dbReference type="NCBI Taxonomy" id="7213"/>
    <lineage>
        <taxon>Eukaryota</taxon>
        <taxon>Metazoa</taxon>
        <taxon>Ecdysozoa</taxon>
        <taxon>Arthropoda</taxon>
        <taxon>Hexapoda</taxon>
        <taxon>Insecta</taxon>
        <taxon>Pterygota</taxon>
        <taxon>Neoptera</taxon>
        <taxon>Endopterygota</taxon>
        <taxon>Diptera</taxon>
        <taxon>Brachycera</taxon>
        <taxon>Muscomorpha</taxon>
        <taxon>Tephritoidea</taxon>
        <taxon>Tephritidae</taxon>
        <taxon>Ceratitis</taxon>
        <taxon>Ceratitis</taxon>
    </lineage>
</organism>
<accession>A0A811VCD1</accession>
<dbReference type="OrthoDB" id="8070208at2759"/>
<dbReference type="InterPro" id="IPR036058">
    <property type="entry name" value="Kazal_dom_sf"/>
</dbReference>
<dbReference type="Gene3D" id="3.30.60.30">
    <property type="match status" value="1"/>
</dbReference>
<reference evidence="2" key="1">
    <citation type="submission" date="2020-11" db="EMBL/GenBank/DDBJ databases">
        <authorList>
            <person name="Whitehead M."/>
        </authorList>
    </citation>
    <scope>NUCLEOTIDE SEQUENCE</scope>
    <source>
        <strain evidence="2">EGII</strain>
    </source>
</reference>
<evidence type="ECO:0000256" key="1">
    <source>
        <dbReference type="SAM" id="MobiDB-lite"/>
    </source>
</evidence>